<evidence type="ECO:0000313" key="6">
    <source>
        <dbReference type="Proteomes" id="UP000077266"/>
    </source>
</evidence>
<dbReference type="PANTHER" id="PTHR42748">
    <property type="entry name" value="NITROGEN METABOLITE REPRESSION PROTEIN NMRA FAMILY MEMBER"/>
    <property type="match status" value="1"/>
</dbReference>
<comment type="similarity">
    <text evidence="1">Belongs to the NmrA-type oxidoreductase family.</text>
</comment>
<dbReference type="Pfam" id="PF05368">
    <property type="entry name" value="NmrA"/>
    <property type="match status" value="2"/>
</dbReference>
<dbReference type="CDD" id="cd05251">
    <property type="entry name" value="NmrA_like_SDR_a"/>
    <property type="match status" value="2"/>
</dbReference>
<dbReference type="PANTHER" id="PTHR42748:SF30">
    <property type="entry name" value="NMRA-LIKE DOMAIN-CONTAINING PROTEIN"/>
    <property type="match status" value="1"/>
</dbReference>
<dbReference type="SUPFAM" id="SSF51735">
    <property type="entry name" value="NAD(P)-binding Rossmann-fold domains"/>
    <property type="match status" value="2"/>
</dbReference>
<dbReference type="Proteomes" id="UP000077266">
    <property type="component" value="Unassembled WGS sequence"/>
</dbReference>
<dbReference type="InterPro" id="IPR051164">
    <property type="entry name" value="NmrA-like_oxidored"/>
</dbReference>
<evidence type="ECO:0000259" key="4">
    <source>
        <dbReference type="Pfam" id="PF05368"/>
    </source>
</evidence>
<dbReference type="InterPro" id="IPR036291">
    <property type="entry name" value="NAD(P)-bd_dom_sf"/>
</dbReference>
<keyword evidence="6" id="KW-1185">Reference proteome</keyword>
<dbReference type="InParanoid" id="A0A166APW5"/>
<name>A0A166APW5_EXIGL</name>
<organism evidence="5 6">
    <name type="scientific">Exidia glandulosa HHB12029</name>
    <dbReference type="NCBI Taxonomy" id="1314781"/>
    <lineage>
        <taxon>Eukaryota</taxon>
        <taxon>Fungi</taxon>
        <taxon>Dikarya</taxon>
        <taxon>Basidiomycota</taxon>
        <taxon>Agaricomycotina</taxon>
        <taxon>Agaricomycetes</taxon>
        <taxon>Auriculariales</taxon>
        <taxon>Exidiaceae</taxon>
        <taxon>Exidia</taxon>
    </lineage>
</organism>
<evidence type="ECO:0000256" key="1">
    <source>
        <dbReference type="ARBA" id="ARBA00006328"/>
    </source>
</evidence>
<dbReference type="OrthoDB" id="2798875at2759"/>
<keyword evidence="3" id="KW-0560">Oxidoreductase</keyword>
<dbReference type="GO" id="GO:0005634">
    <property type="term" value="C:nucleus"/>
    <property type="evidence" value="ECO:0007669"/>
    <property type="project" value="TreeGrafter"/>
</dbReference>
<dbReference type="GO" id="GO:0016491">
    <property type="term" value="F:oxidoreductase activity"/>
    <property type="evidence" value="ECO:0007669"/>
    <property type="project" value="UniProtKB-KW"/>
</dbReference>
<sequence>MTISSDLSAPLAVVVGATGIQGGSVIHNLIASDKPYRLRGLTRDASKPAALKIKGLGVDVVSVSISVGNEAAVREAFRGATVVFSVTNFWEHMDVARETAEGKLMVDAAKAVDVKLFIFSGLPHVSKLSGGKYGNVQHFDGKGEIVEYARSQLPTVDVQAGYYMTNLTNPLVALTKVEDGSYLWERPTSGDPRFPYIDMEHDYGLFVRYAIESPEYNKGGGTIHTYGELVRTSEAAATLERVRGLKVAVTDFPGPEAQRAKLEGLGFPPHIVLDFLDSVVMAENGYYFGLELSEEQQKVRAGLARQPRTFEEFLRANPEFLKQILSQFQFCIWVFVQVIRICQQFAGQSKYKTAKLVSGQVTSKVMTITSDVSAPLVVIVGATGVQGGSVIRNLIASDKPYRLRGLTRDASKPAAQKIKELGVDVVSVDISVGNDAAVREAFRGATVVFGVTNFWEHLNTAREVAEGKLMVDAAKALGVKLFVFSGLPPVKKLSGGKYANMHHFDGKAEVVEYARSQLPTVDVQPGFYMTNLLNPRAGPKKLEDGSYLWEQPSDANYQLPYTDMEHDYGLFVRYAIESPESSAGGGTIHTYGEFIRPSEVAATLERVRGIKVAVTSVPNSEALRAKFERLGFPPHVILILLDTVYPAEYGYYFGSELTEEQQRVRKGLARQPRTFEEFLRANPEFFKA</sequence>
<dbReference type="Gene3D" id="3.90.25.10">
    <property type="entry name" value="UDP-galactose 4-epimerase, domain 1"/>
    <property type="match status" value="2"/>
</dbReference>
<keyword evidence="2" id="KW-0521">NADP</keyword>
<proteinExistence type="inferred from homology"/>
<reference evidence="5 6" key="1">
    <citation type="journal article" date="2016" name="Mol. Biol. Evol.">
        <title>Comparative Genomics of Early-Diverging Mushroom-Forming Fungi Provides Insights into the Origins of Lignocellulose Decay Capabilities.</title>
        <authorList>
            <person name="Nagy L.G."/>
            <person name="Riley R."/>
            <person name="Tritt A."/>
            <person name="Adam C."/>
            <person name="Daum C."/>
            <person name="Floudas D."/>
            <person name="Sun H."/>
            <person name="Yadav J.S."/>
            <person name="Pangilinan J."/>
            <person name="Larsson K.H."/>
            <person name="Matsuura K."/>
            <person name="Barry K."/>
            <person name="Labutti K."/>
            <person name="Kuo R."/>
            <person name="Ohm R.A."/>
            <person name="Bhattacharya S.S."/>
            <person name="Shirouzu T."/>
            <person name="Yoshinaga Y."/>
            <person name="Martin F.M."/>
            <person name="Grigoriev I.V."/>
            <person name="Hibbett D.S."/>
        </authorList>
    </citation>
    <scope>NUCLEOTIDE SEQUENCE [LARGE SCALE GENOMIC DNA]</scope>
    <source>
        <strain evidence="5 6">HHB12029</strain>
    </source>
</reference>
<evidence type="ECO:0000256" key="3">
    <source>
        <dbReference type="ARBA" id="ARBA00023002"/>
    </source>
</evidence>
<dbReference type="Gene3D" id="3.40.50.720">
    <property type="entry name" value="NAD(P)-binding Rossmann-like Domain"/>
    <property type="match status" value="2"/>
</dbReference>
<evidence type="ECO:0000313" key="5">
    <source>
        <dbReference type="EMBL" id="KZV94019.1"/>
    </source>
</evidence>
<gene>
    <name evidence="5" type="ORF">EXIGLDRAFT_748875</name>
</gene>
<feature type="domain" description="NmrA-like" evidence="4">
    <location>
        <begin position="376"/>
        <end position="679"/>
    </location>
</feature>
<dbReference type="STRING" id="1314781.A0A166APW5"/>
<dbReference type="InterPro" id="IPR008030">
    <property type="entry name" value="NmrA-like"/>
</dbReference>
<protein>
    <submittedName>
        <fullName evidence="5">NAD(P)-binding protein</fullName>
    </submittedName>
</protein>
<dbReference type="EMBL" id="KV425980">
    <property type="protein sequence ID" value="KZV94019.1"/>
    <property type="molecule type" value="Genomic_DNA"/>
</dbReference>
<accession>A0A166APW5</accession>
<feature type="domain" description="NmrA-like" evidence="4">
    <location>
        <begin position="13"/>
        <end position="314"/>
    </location>
</feature>
<dbReference type="AlphaFoldDB" id="A0A166APW5"/>
<evidence type="ECO:0000256" key="2">
    <source>
        <dbReference type="ARBA" id="ARBA00022857"/>
    </source>
</evidence>